<dbReference type="Gene3D" id="1.20.1270.180">
    <property type="match status" value="1"/>
</dbReference>
<gene>
    <name evidence="3" type="ORF">GWK16_11875</name>
</gene>
<proteinExistence type="predicted"/>
<dbReference type="EMBL" id="JABBKX010000003">
    <property type="protein sequence ID" value="NMJ41942.1"/>
    <property type="molecule type" value="Genomic_DNA"/>
</dbReference>
<dbReference type="InterPro" id="IPR009739">
    <property type="entry name" value="LprI-like_N"/>
</dbReference>
<feature type="domain" description="Lysozyme inhibitor LprI-like N-terminal" evidence="2">
    <location>
        <begin position="97"/>
        <end position="177"/>
    </location>
</feature>
<dbReference type="RefSeq" id="WP_170054172.1">
    <property type="nucleotide sequence ID" value="NZ_JABBKX010000003.1"/>
</dbReference>
<protein>
    <submittedName>
        <fullName evidence="3">DUF1311 domain-containing protein</fullName>
    </submittedName>
</protein>
<evidence type="ECO:0000256" key="1">
    <source>
        <dbReference type="SAM" id="SignalP"/>
    </source>
</evidence>
<comment type="caution">
    <text evidence="3">The sequence shown here is derived from an EMBL/GenBank/DDBJ whole genome shotgun (WGS) entry which is preliminary data.</text>
</comment>
<sequence>MDGRAGCAGAWVAMALALLLLPAAAAAQARRGAPDPARPRPAERAWIEACVLTAQAHPPRAAFGRCAWRIVLACQGEASESLLAARLPTMPDRPNSLTLCTQAETTIWQGQMDRWLRETGLLATPEAQEPLRRAQRAFLAYRDAACIAEGLLSAPGDAEAHRLACRLEQTALRALELKRQRDEIWLGIAAASADQP</sequence>
<dbReference type="AlphaFoldDB" id="A0A848ECW0"/>
<name>A0A848ECW0_9PROT</name>
<reference evidence="3 4" key="1">
    <citation type="submission" date="2020-03" db="EMBL/GenBank/DDBJ databases">
        <authorList>
            <person name="Sun Q."/>
        </authorList>
    </citation>
    <scope>NUCLEOTIDE SEQUENCE [LARGE SCALE GENOMIC DNA]</scope>
    <source>
        <strain evidence="3 4">JC162</strain>
    </source>
</reference>
<evidence type="ECO:0000259" key="2">
    <source>
        <dbReference type="Pfam" id="PF07007"/>
    </source>
</evidence>
<feature type="signal peptide" evidence="1">
    <location>
        <begin position="1"/>
        <end position="25"/>
    </location>
</feature>
<evidence type="ECO:0000313" key="3">
    <source>
        <dbReference type="EMBL" id="NMJ41942.1"/>
    </source>
</evidence>
<keyword evidence="1" id="KW-0732">Signal</keyword>
<keyword evidence="4" id="KW-1185">Reference proteome</keyword>
<dbReference type="Pfam" id="PF07007">
    <property type="entry name" value="LprI"/>
    <property type="match status" value="1"/>
</dbReference>
<accession>A0A848ECW0</accession>
<dbReference type="Proteomes" id="UP000548582">
    <property type="component" value="Unassembled WGS sequence"/>
</dbReference>
<organism evidence="3 4">
    <name type="scientific">Neoroseomonas marina</name>
    <dbReference type="NCBI Taxonomy" id="1232220"/>
    <lineage>
        <taxon>Bacteria</taxon>
        <taxon>Pseudomonadati</taxon>
        <taxon>Pseudomonadota</taxon>
        <taxon>Alphaproteobacteria</taxon>
        <taxon>Acetobacterales</taxon>
        <taxon>Acetobacteraceae</taxon>
        <taxon>Neoroseomonas</taxon>
    </lineage>
</organism>
<feature type="chain" id="PRO_5032347105" evidence="1">
    <location>
        <begin position="26"/>
        <end position="196"/>
    </location>
</feature>
<evidence type="ECO:0000313" key="4">
    <source>
        <dbReference type="Proteomes" id="UP000548582"/>
    </source>
</evidence>